<keyword evidence="1" id="KW-1133">Transmembrane helix</keyword>
<accession>A0A7M5V303</accession>
<feature type="transmembrane region" description="Helical" evidence="1">
    <location>
        <begin position="17"/>
        <end position="39"/>
    </location>
</feature>
<proteinExistence type="predicted"/>
<dbReference type="AlphaFoldDB" id="A0A7M5V303"/>
<evidence type="ECO:0000256" key="1">
    <source>
        <dbReference type="SAM" id="Phobius"/>
    </source>
</evidence>
<keyword evidence="3" id="KW-1185">Reference proteome</keyword>
<dbReference type="Proteomes" id="UP000594262">
    <property type="component" value="Unplaced"/>
</dbReference>
<dbReference type="EnsemblMetazoa" id="CLYHEMT006696.1">
    <property type="protein sequence ID" value="CLYHEMP006696.1"/>
    <property type="gene ID" value="CLYHEMG006696"/>
</dbReference>
<evidence type="ECO:0000313" key="3">
    <source>
        <dbReference type="Proteomes" id="UP000594262"/>
    </source>
</evidence>
<sequence length="118" mass="13239">MNVLNLDVMSAGTKERFLCALCGASGVAIFLSFAILMVGVFLGPLWLIALAVFVGCCSIFVIAYVLTNKRNFRTDTRHQESPRQQRDHSDLFYGAPFCLHNIKLPSYDESMRDENSFP</sequence>
<reference evidence="2" key="1">
    <citation type="submission" date="2021-01" db="UniProtKB">
        <authorList>
            <consortium name="EnsemblMetazoa"/>
        </authorList>
    </citation>
    <scope>IDENTIFICATION</scope>
</reference>
<name>A0A7M5V303_9CNID</name>
<keyword evidence="1" id="KW-0812">Transmembrane</keyword>
<evidence type="ECO:0000313" key="2">
    <source>
        <dbReference type="EnsemblMetazoa" id="CLYHEMP006696.1"/>
    </source>
</evidence>
<organism evidence="2 3">
    <name type="scientific">Clytia hemisphaerica</name>
    <dbReference type="NCBI Taxonomy" id="252671"/>
    <lineage>
        <taxon>Eukaryota</taxon>
        <taxon>Metazoa</taxon>
        <taxon>Cnidaria</taxon>
        <taxon>Hydrozoa</taxon>
        <taxon>Hydroidolina</taxon>
        <taxon>Leptothecata</taxon>
        <taxon>Obeliida</taxon>
        <taxon>Clytiidae</taxon>
        <taxon>Clytia</taxon>
    </lineage>
</organism>
<feature type="transmembrane region" description="Helical" evidence="1">
    <location>
        <begin position="45"/>
        <end position="67"/>
    </location>
</feature>
<keyword evidence="1" id="KW-0472">Membrane</keyword>
<protein>
    <submittedName>
        <fullName evidence="2">Uncharacterized protein</fullName>
    </submittedName>
</protein>